<evidence type="ECO:0000259" key="2">
    <source>
        <dbReference type="Pfam" id="PF18426"/>
    </source>
</evidence>
<accession>A0ABU8VVF8</accession>
<dbReference type="Pfam" id="PF18443">
    <property type="entry name" value="Tli4_N"/>
    <property type="match status" value="1"/>
</dbReference>
<dbReference type="RefSeq" id="WP_340362680.1">
    <property type="nucleotide sequence ID" value="NZ_JBBKZV010000002.1"/>
</dbReference>
<name>A0ABU8VVF8_9BURK</name>
<organism evidence="4 5">
    <name type="scientific">Variovorax humicola</name>
    <dbReference type="NCBI Taxonomy" id="1769758"/>
    <lineage>
        <taxon>Bacteria</taxon>
        <taxon>Pseudomonadati</taxon>
        <taxon>Pseudomonadota</taxon>
        <taxon>Betaproteobacteria</taxon>
        <taxon>Burkholderiales</taxon>
        <taxon>Comamonadaceae</taxon>
        <taxon>Variovorax</taxon>
    </lineage>
</organism>
<evidence type="ECO:0000256" key="1">
    <source>
        <dbReference type="SAM" id="SignalP"/>
    </source>
</evidence>
<dbReference type="InterPro" id="IPR040761">
    <property type="entry name" value="Tli4_N"/>
</dbReference>
<feature type="signal peptide" evidence="1">
    <location>
        <begin position="1"/>
        <end position="29"/>
    </location>
</feature>
<proteinExistence type="predicted"/>
<keyword evidence="1" id="KW-0732">Signal</keyword>
<feature type="domain" description="Tle cognate immunity protein 4 N-terminal" evidence="3">
    <location>
        <begin position="51"/>
        <end position="181"/>
    </location>
</feature>
<evidence type="ECO:0000313" key="5">
    <source>
        <dbReference type="Proteomes" id="UP001363010"/>
    </source>
</evidence>
<protein>
    <submittedName>
        <fullName evidence="4">T6SS immunity protein Tli4 family protein</fullName>
    </submittedName>
</protein>
<evidence type="ECO:0000313" key="4">
    <source>
        <dbReference type="EMBL" id="MEJ8821640.1"/>
    </source>
</evidence>
<comment type="caution">
    <text evidence="4">The sequence shown here is derived from an EMBL/GenBank/DDBJ whole genome shotgun (WGS) entry which is preliminary data.</text>
</comment>
<dbReference type="EMBL" id="JBBKZV010000002">
    <property type="protein sequence ID" value="MEJ8821640.1"/>
    <property type="molecule type" value="Genomic_DNA"/>
</dbReference>
<feature type="chain" id="PRO_5047024613" evidence="1">
    <location>
        <begin position="30"/>
        <end position="478"/>
    </location>
</feature>
<sequence>MTTSPAFRFSLCARLRPLLALSAALLANACAQVQPPSFTPTTMATISTERRTHCLGRFLIDLPADFQQDSGPALTTEFYYGLDKDFKRVYATVEPGLFTLEQFSTRGMARHEELERTINRKTQAPMLLHAEKIANDAVLLRRLDSEFYANAIQSEVHQLVGGRYVRYQQRSTDSKSPLGAKNYRNIDPKPAEDRLKQIAAQVRAWNPQSRDSQPGFCFQGVVFDIGQSDEVATFSFGSASIPDVWFTVDYHAVTGQPEEGLFDRMKRPMPPALRGKIEYLGWNTRTVGGMNAEEVLAKATAPVVQHVFRTETRTDQQNFAQPQMSIRLRTGASVMEGDKEIKPEGESSISDAQALKLWSEAIGSIRPRPGALPMGMTQMGDVTPRCRFGDVCPRGGFWMKQVNHPAYRFNAYYAEPRIFQPRLAGTVFQPDVTDEPQFRPYTEWTWRRELDVWGEDLARKQEAQRVRAQKGRGGEGSA</sequence>
<feature type="domain" description="Tle cognate immunity protein 4 C-terminal" evidence="2">
    <location>
        <begin position="212"/>
        <end position="370"/>
    </location>
</feature>
<evidence type="ECO:0000259" key="3">
    <source>
        <dbReference type="Pfam" id="PF18443"/>
    </source>
</evidence>
<keyword evidence="5" id="KW-1185">Reference proteome</keyword>
<dbReference type="InterPro" id="IPR041290">
    <property type="entry name" value="Tli4_C"/>
</dbReference>
<dbReference type="Pfam" id="PF18426">
    <property type="entry name" value="Tli4_C"/>
    <property type="match status" value="1"/>
</dbReference>
<gene>
    <name evidence="4" type="ORF">WKW80_06265</name>
</gene>
<dbReference type="Proteomes" id="UP001363010">
    <property type="component" value="Unassembled WGS sequence"/>
</dbReference>
<reference evidence="4 5" key="1">
    <citation type="submission" date="2024-03" db="EMBL/GenBank/DDBJ databases">
        <title>Novel species of the genus Variovorax.</title>
        <authorList>
            <person name="Liu Q."/>
            <person name="Xin Y.-H."/>
        </authorList>
    </citation>
    <scope>NUCLEOTIDE SEQUENCE [LARGE SCALE GENOMIC DNA]</scope>
    <source>
        <strain evidence="4 5">KACC 18501</strain>
    </source>
</reference>